<dbReference type="AlphaFoldDB" id="N9XMM8"/>
<dbReference type="eggNOG" id="ENOG5033ACM">
    <property type="taxonomic scope" value="Bacteria"/>
</dbReference>
<proteinExistence type="predicted"/>
<sequence length="58" mass="6672">MSCEKHEGNIVKSTVKKGISFGSCLAIVISYTAWESIPWAILHGLMSWVYVLYYWVKF</sequence>
<protein>
    <submittedName>
        <fullName evidence="2">Uncharacterized protein</fullName>
    </submittedName>
</protein>
<name>N9XMM8_9CLOT</name>
<evidence type="ECO:0000313" key="3">
    <source>
        <dbReference type="Proteomes" id="UP000013097"/>
    </source>
</evidence>
<dbReference type="RefSeq" id="WP_002598625.1">
    <property type="nucleotide sequence ID" value="NZ_KB850956.1"/>
</dbReference>
<keyword evidence="3" id="KW-1185">Reference proteome</keyword>
<dbReference type="PATRIC" id="fig|999411.4.peg.2099"/>
<evidence type="ECO:0000313" key="2">
    <source>
        <dbReference type="EMBL" id="ENZ00968.1"/>
    </source>
</evidence>
<keyword evidence="1" id="KW-0812">Transmembrane</keyword>
<gene>
    <name evidence="2" type="ORF">HMPREF1092_02132</name>
</gene>
<evidence type="ECO:0000256" key="1">
    <source>
        <dbReference type="SAM" id="Phobius"/>
    </source>
</evidence>
<dbReference type="EMBL" id="AGYT01000010">
    <property type="protein sequence ID" value="ENZ00968.1"/>
    <property type="molecule type" value="Genomic_DNA"/>
</dbReference>
<keyword evidence="1" id="KW-1133">Transmembrane helix</keyword>
<comment type="caution">
    <text evidence="2">The sequence shown here is derived from an EMBL/GenBank/DDBJ whole genome shotgun (WGS) entry which is preliminary data.</text>
</comment>
<accession>N9XMM8</accession>
<feature type="transmembrane region" description="Helical" evidence="1">
    <location>
        <begin position="18"/>
        <end position="34"/>
    </location>
</feature>
<dbReference type="Proteomes" id="UP000013097">
    <property type="component" value="Unassembled WGS sequence"/>
</dbReference>
<keyword evidence="1" id="KW-0472">Membrane</keyword>
<organism evidence="2 3">
    <name type="scientific">Clostridium thermobutyricum</name>
    <dbReference type="NCBI Taxonomy" id="29372"/>
    <lineage>
        <taxon>Bacteria</taxon>
        <taxon>Bacillati</taxon>
        <taxon>Bacillota</taxon>
        <taxon>Clostridia</taxon>
        <taxon>Eubacteriales</taxon>
        <taxon>Clostridiaceae</taxon>
        <taxon>Clostridium</taxon>
    </lineage>
</organism>
<reference evidence="2 3" key="1">
    <citation type="submission" date="2013-01" db="EMBL/GenBank/DDBJ databases">
        <title>The Genome Sequence of Clostridium colicanis 209318.</title>
        <authorList>
            <consortium name="The Broad Institute Genome Sequencing Platform"/>
            <person name="Earl A."/>
            <person name="Ward D."/>
            <person name="Feldgarden M."/>
            <person name="Gevers D."/>
            <person name="Courvalin P."/>
            <person name="Lambert T."/>
            <person name="Walker B."/>
            <person name="Young S.K."/>
            <person name="Zeng Q."/>
            <person name="Gargeya S."/>
            <person name="Fitzgerald M."/>
            <person name="Haas B."/>
            <person name="Abouelleil A."/>
            <person name="Alvarado L."/>
            <person name="Arachchi H.M."/>
            <person name="Berlin A.M."/>
            <person name="Chapman S.B."/>
            <person name="Dewar J."/>
            <person name="Goldberg J."/>
            <person name="Griggs A."/>
            <person name="Gujja S."/>
            <person name="Hansen M."/>
            <person name="Howarth C."/>
            <person name="Imamovic A."/>
            <person name="Larimer J."/>
            <person name="McCowan C."/>
            <person name="Murphy C."/>
            <person name="Neiman D."/>
            <person name="Pearson M."/>
            <person name="Priest M."/>
            <person name="Roberts A."/>
            <person name="Saif S."/>
            <person name="Shea T."/>
            <person name="Sisk P."/>
            <person name="Sykes S."/>
            <person name="Wortman J."/>
            <person name="Nusbaum C."/>
            <person name="Birren B."/>
        </authorList>
    </citation>
    <scope>NUCLEOTIDE SEQUENCE [LARGE SCALE GENOMIC DNA]</scope>
    <source>
        <strain evidence="2 3">209318</strain>
    </source>
</reference>
<dbReference type="HOGENOM" id="CLU_200478_2_0_9"/>